<evidence type="ECO:0000259" key="13">
    <source>
        <dbReference type="Pfam" id="PF02434"/>
    </source>
</evidence>
<comment type="caution">
    <text evidence="14">The sequence shown here is derived from an EMBL/GenBank/DDBJ whole genome shotgun (WGS) entry which is preliminary data.</text>
</comment>
<evidence type="ECO:0000256" key="3">
    <source>
        <dbReference type="ARBA" id="ARBA00004606"/>
    </source>
</evidence>
<dbReference type="GO" id="GO:0016757">
    <property type="term" value="F:glycosyltransferase activity"/>
    <property type="evidence" value="ECO:0007669"/>
    <property type="project" value="UniProtKB-KW"/>
</dbReference>
<evidence type="ECO:0000256" key="2">
    <source>
        <dbReference type="ARBA" id="ARBA00004496"/>
    </source>
</evidence>
<evidence type="ECO:0000256" key="5">
    <source>
        <dbReference type="ARBA" id="ARBA00022676"/>
    </source>
</evidence>
<dbReference type="InterPro" id="IPR011993">
    <property type="entry name" value="PH-like_dom_sf"/>
</dbReference>
<evidence type="ECO:0000313" key="15">
    <source>
        <dbReference type="Proteomes" id="UP001278766"/>
    </source>
</evidence>
<dbReference type="Gene3D" id="2.30.29.30">
    <property type="entry name" value="Pleckstrin-homology domain (PH domain)/Phosphotyrosine-binding domain (PTB)"/>
    <property type="match status" value="1"/>
</dbReference>
<keyword evidence="10" id="KW-0472">Membrane</keyword>
<feature type="compositionally biased region" description="Acidic residues" evidence="12">
    <location>
        <begin position="194"/>
        <end position="205"/>
    </location>
</feature>
<dbReference type="EMBL" id="JAUEPN010000003">
    <property type="protein sequence ID" value="KAK3297340.1"/>
    <property type="molecule type" value="Genomic_DNA"/>
</dbReference>
<keyword evidence="11" id="KW-0539">Nucleus</keyword>
<keyword evidence="5" id="KW-0328">Glycosyltransferase</keyword>
<name>A0AAE0HIW3_9PEZI</name>
<dbReference type="GO" id="GO:0034715">
    <property type="term" value="C:pICln-Sm protein complex"/>
    <property type="evidence" value="ECO:0007669"/>
    <property type="project" value="TreeGrafter"/>
</dbReference>
<dbReference type="GO" id="GO:0005681">
    <property type="term" value="C:spliceosomal complex"/>
    <property type="evidence" value="ECO:0007669"/>
    <property type="project" value="TreeGrafter"/>
</dbReference>
<feature type="domain" description="Fringe-like glycosyltransferase" evidence="13">
    <location>
        <begin position="515"/>
        <end position="643"/>
    </location>
</feature>
<evidence type="ECO:0000256" key="8">
    <source>
        <dbReference type="ARBA" id="ARBA00022968"/>
    </source>
</evidence>
<dbReference type="InterPro" id="IPR039924">
    <property type="entry name" value="ICln/Lot5/Saf5"/>
</dbReference>
<dbReference type="GO" id="GO:0005829">
    <property type="term" value="C:cytosol"/>
    <property type="evidence" value="ECO:0007669"/>
    <property type="project" value="TreeGrafter"/>
</dbReference>
<keyword evidence="15" id="KW-1185">Reference proteome</keyword>
<dbReference type="GeneID" id="87842118"/>
<dbReference type="PANTHER" id="PTHR21399">
    <property type="entry name" value="CHLORIDE CONDUCTANCE REGULATORY PROTEIN ICLN"/>
    <property type="match status" value="1"/>
</dbReference>
<accession>A0AAE0HIW3</accession>
<dbReference type="RefSeq" id="XP_062660854.1">
    <property type="nucleotide sequence ID" value="XM_062805170.1"/>
</dbReference>
<keyword evidence="9" id="KW-1133">Transmembrane helix</keyword>
<evidence type="ECO:0000256" key="1">
    <source>
        <dbReference type="ARBA" id="ARBA00004123"/>
    </source>
</evidence>
<evidence type="ECO:0000256" key="10">
    <source>
        <dbReference type="ARBA" id="ARBA00023136"/>
    </source>
</evidence>
<dbReference type="Gene3D" id="3.90.550.50">
    <property type="match status" value="1"/>
</dbReference>
<dbReference type="AlphaFoldDB" id="A0AAE0HIW3"/>
<protein>
    <submittedName>
        <fullName evidence="14">Regulator of volume decrease after cellular swelling-domain-containing protein</fullName>
    </submittedName>
</protein>
<dbReference type="InterPro" id="IPR003378">
    <property type="entry name" value="Fringe-like_glycosylTrfase"/>
</dbReference>
<dbReference type="Pfam" id="PF02434">
    <property type="entry name" value="Fringe"/>
    <property type="match status" value="1"/>
</dbReference>
<keyword evidence="7" id="KW-0812">Transmembrane</keyword>
<dbReference type="GO" id="GO:0045292">
    <property type="term" value="P:mRNA cis splicing, via spliceosome"/>
    <property type="evidence" value="ECO:0007669"/>
    <property type="project" value="TreeGrafter"/>
</dbReference>
<dbReference type="Proteomes" id="UP001278766">
    <property type="component" value="Unassembled WGS sequence"/>
</dbReference>
<dbReference type="GO" id="GO:0016020">
    <property type="term" value="C:membrane"/>
    <property type="evidence" value="ECO:0007669"/>
    <property type="project" value="UniProtKB-SubCell"/>
</dbReference>
<comment type="subcellular location">
    <subcellularLocation>
        <location evidence="2">Cytoplasm</location>
    </subcellularLocation>
    <subcellularLocation>
        <location evidence="3">Membrane</location>
        <topology evidence="3">Single-pass type II membrane protein</topology>
    </subcellularLocation>
    <subcellularLocation>
        <location evidence="1">Nucleus</location>
    </subcellularLocation>
</comment>
<evidence type="ECO:0000256" key="9">
    <source>
        <dbReference type="ARBA" id="ARBA00022989"/>
    </source>
</evidence>
<evidence type="ECO:0000256" key="7">
    <source>
        <dbReference type="ARBA" id="ARBA00022692"/>
    </source>
</evidence>
<feature type="region of interest" description="Disordered" evidence="12">
    <location>
        <begin position="187"/>
        <end position="206"/>
    </location>
</feature>
<dbReference type="Pfam" id="PF03517">
    <property type="entry name" value="Voldacs"/>
    <property type="match status" value="1"/>
</dbReference>
<evidence type="ECO:0000256" key="11">
    <source>
        <dbReference type="ARBA" id="ARBA00023242"/>
    </source>
</evidence>
<evidence type="ECO:0000256" key="12">
    <source>
        <dbReference type="SAM" id="MobiDB-lite"/>
    </source>
</evidence>
<evidence type="ECO:0000256" key="4">
    <source>
        <dbReference type="ARBA" id="ARBA00022490"/>
    </source>
</evidence>
<sequence>MSLQTVRSPFSLNDYTALSEHQEQTPSSFYDGKPVLHYHSTGAKAWIPKSQRGKLPFFPADLSSEPTAPENGALNGQTEESVEQKVDLFVNSQNLSIFCPSAECGVSIPYQQISIHAIKTLHDSNQTAHPAVYLQLELAAGGAGDDDFDTVELTLIPQSPQTSSGAATTPPKPEATLLFEAVSECSNLNPDAAQDGDDDDEDTEDGGAQILFEGDYEAVEGFSGVFAGARDGGLPPAMPGSGGWITAENVHEYFDEEGNWIGGEEGVSGELGEGAGAVHGREEEEGGGAPGGDAEAVGLNHKLAISKSGGSPSTTTSSSRLIAACTRDLLPSFGNALIGIRPSLGFALAVFFFLWLVLPYDNAARLAFRWNAKRLKAALFSRSSERWVYAHPEHPVDVGQDLVVIVKTGYGTRERVPAWLDALSDANEFRDILVIADSEGHIDFNDGYHDKGLHVHDAVGHSLRLHLRRYGDHPRVAKYNLLTEAIFNNDEALAQNHCRSFGWELDAMKFISGLEMTYQKYPHKRWYLLVDDDTFIIQPSLKPLLEHLDPEEPHYLGNAVGDFKARFAHGGSAVILSHAAMQALIENQRALASVYVDSLDETWGDRLLAKALLKLGIHLDESYSHLFNGEPPLLSKIRADRLCSPLVSFHKLPTPSAMREVGDYFRNVSKPVMWNDLWEIYGKTPPWQQTDAAFHYNWDHVGEPDESTLTIPNVETPEACEKQLNRRSRSSLAWSWDPETETCHISHWMIVGRAASGRVSAINAPRARSLETTCIQY</sequence>
<dbReference type="GO" id="GO:0000387">
    <property type="term" value="P:spliceosomal snRNP assembly"/>
    <property type="evidence" value="ECO:0007669"/>
    <property type="project" value="TreeGrafter"/>
</dbReference>
<reference evidence="14" key="1">
    <citation type="journal article" date="2023" name="Mol. Phylogenet. Evol.">
        <title>Genome-scale phylogeny and comparative genomics of the fungal order Sordariales.</title>
        <authorList>
            <person name="Hensen N."/>
            <person name="Bonometti L."/>
            <person name="Westerberg I."/>
            <person name="Brannstrom I.O."/>
            <person name="Guillou S."/>
            <person name="Cros-Aarteil S."/>
            <person name="Calhoun S."/>
            <person name="Haridas S."/>
            <person name="Kuo A."/>
            <person name="Mondo S."/>
            <person name="Pangilinan J."/>
            <person name="Riley R."/>
            <person name="LaButti K."/>
            <person name="Andreopoulos B."/>
            <person name="Lipzen A."/>
            <person name="Chen C."/>
            <person name="Yan M."/>
            <person name="Daum C."/>
            <person name="Ng V."/>
            <person name="Clum A."/>
            <person name="Steindorff A."/>
            <person name="Ohm R.A."/>
            <person name="Martin F."/>
            <person name="Silar P."/>
            <person name="Natvig D.O."/>
            <person name="Lalanne C."/>
            <person name="Gautier V."/>
            <person name="Ament-Velasquez S.L."/>
            <person name="Kruys A."/>
            <person name="Hutchinson M.I."/>
            <person name="Powell A.J."/>
            <person name="Barry K."/>
            <person name="Miller A.N."/>
            <person name="Grigoriev I.V."/>
            <person name="Debuchy R."/>
            <person name="Gladieux P."/>
            <person name="Hiltunen Thoren M."/>
            <person name="Johannesson H."/>
        </authorList>
    </citation>
    <scope>NUCLEOTIDE SEQUENCE</scope>
    <source>
        <strain evidence="14">CBS 168.71</strain>
    </source>
</reference>
<proteinExistence type="predicted"/>
<keyword evidence="8" id="KW-0735">Signal-anchor</keyword>
<evidence type="ECO:0000256" key="6">
    <source>
        <dbReference type="ARBA" id="ARBA00022679"/>
    </source>
</evidence>
<keyword evidence="6" id="KW-0808">Transferase</keyword>
<organism evidence="14 15">
    <name type="scientific">Chaetomium fimeti</name>
    <dbReference type="NCBI Taxonomy" id="1854472"/>
    <lineage>
        <taxon>Eukaryota</taxon>
        <taxon>Fungi</taxon>
        <taxon>Dikarya</taxon>
        <taxon>Ascomycota</taxon>
        <taxon>Pezizomycotina</taxon>
        <taxon>Sordariomycetes</taxon>
        <taxon>Sordariomycetidae</taxon>
        <taxon>Sordariales</taxon>
        <taxon>Chaetomiaceae</taxon>
        <taxon>Chaetomium</taxon>
    </lineage>
</organism>
<keyword evidence="4" id="KW-0963">Cytoplasm</keyword>
<reference evidence="14" key="2">
    <citation type="submission" date="2023-06" db="EMBL/GenBank/DDBJ databases">
        <authorList>
            <consortium name="Lawrence Berkeley National Laboratory"/>
            <person name="Haridas S."/>
            <person name="Hensen N."/>
            <person name="Bonometti L."/>
            <person name="Westerberg I."/>
            <person name="Brannstrom I.O."/>
            <person name="Guillou S."/>
            <person name="Cros-Aarteil S."/>
            <person name="Calhoun S."/>
            <person name="Kuo A."/>
            <person name="Mondo S."/>
            <person name="Pangilinan J."/>
            <person name="Riley R."/>
            <person name="Labutti K."/>
            <person name="Andreopoulos B."/>
            <person name="Lipzen A."/>
            <person name="Chen C."/>
            <person name="Yanf M."/>
            <person name="Daum C."/>
            <person name="Ng V."/>
            <person name="Clum A."/>
            <person name="Steindorff A."/>
            <person name="Ohm R."/>
            <person name="Martin F."/>
            <person name="Silar P."/>
            <person name="Natvig D."/>
            <person name="Lalanne C."/>
            <person name="Gautier V."/>
            <person name="Ament-Velasquez S.L."/>
            <person name="Kruys A."/>
            <person name="Hutchinson M.I."/>
            <person name="Powell A.J."/>
            <person name="Barry K."/>
            <person name="Miller A.N."/>
            <person name="Grigoriev I.V."/>
            <person name="Debuchy R."/>
            <person name="Gladieux P."/>
            <person name="Thoren M.H."/>
            <person name="Johannesson H."/>
        </authorList>
    </citation>
    <scope>NUCLEOTIDE SEQUENCE</scope>
    <source>
        <strain evidence="14">CBS 168.71</strain>
    </source>
</reference>
<dbReference type="PANTHER" id="PTHR21399:SF0">
    <property type="entry name" value="METHYLOSOME SUBUNIT PICLN"/>
    <property type="match status" value="1"/>
</dbReference>
<gene>
    <name evidence="14" type="ORF">B0H64DRAFT_416463</name>
</gene>
<evidence type="ECO:0000313" key="14">
    <source>
        <dbReference type="EMBL" id="KAK3297340.1"/>
    </source>
</evidence>